<evidence type="ECO:0000313" key="2">
    <source>
        <dbReference type="EMBL" id="MQQ99261.1"/>
    </source>
</evidence>
<reference evidence="2 3" key="1">
    <citation type="submission" date="2019-10" db="EMBL/GenBank/DDBJ databases">
        <title>Glaciimonas soli sp. nov., a psychrophilic bacterium isolated from the forest soil of a high elevation mountain in Taiwan.</title>
        <authorList>
            <person name="Wang L.-T."/>
            <person name="Shieh W.Y."/>
        </authorList>
    </citation>
    <scope>NUCLEOTIDE SEQUENCE [LARGE SCALE GENOMIC DNA]</scope>
    <source>
        <strain evidence="2 3">GS1</strain>
    </source>
</reference>
<gene>
    <name evidence="2" type="ORF">GEV47_00995</name>
</gene>
<comment type="caution">
    <text evidence="2">The sequence shown here is derived from an EMBL/GenBank/DDBJ whole genome shotgun (WGS) entry which is preliminary data.</text>
</comment>
<dbReference type="Proteomes" id="UP000451565">
    <property type="component" value="Unassembled WGS sequence"/>
</dbReference>
<keyword evidence="3" id="KW-1185">Reference proteome</keyword>
<dbReference type="EMBL" id="WINI01000001">
    <property type="protein sequence ID" value="MQQ99261.1"/>
    <property type="molecule type" value="Genomic_DNA"/>
</dbReference>
<dbReference type="Gene3D" id="3.40.960.10">
    <property type="entry name" value="VSR Endonuclease"/>
    <property type="match status" value="1"/>
</dbReference>
<sequence length="188" mass="21073">MITFITGIFVVLALALLVAKANKKNEKSQPEKGEYSYTRKNPLSPNEQAMYWKLISALPDHVVLSQVELSRCIEAKGTGAHNTIKGKSLDFVICNKSLEIVAGIEIDDKSHKKATAIKRDATKNKALETAGIKLIRWPAVPHPSHEEIQKEFSFTPKPSQDKNAIKIKILEQQLFNMAKRLEQQPKAE</sequence>
<organism evidence="2 3">
    <name type="scientific">Glaciimonas soli</name>
    <dbReference type="NCBI Taxonomy" id="2590999"/>
    <lineage>
        <taxon>Bacteria</taxon>
        <taxon>Pseudomonadati</taxon>
        <taxon>Pseudomonadota</taxon>
        <taxon>Betaproteobacteria</taxon>
        <taxon>Burkholderiales</taxon>
        <taxon>Oxalobacteraceae</taxon>
        <taxon>Glaciimonas</taxon>
    </lineage>
</organism>
<evidence type="ECO:0000259" key="1">
    <source>
        <dbReference type="Pfam" id="PF10881"/>
    </source>
</evidence>
<protein>
    <submittedName>
        <fullName evidence="2">DUF2726 domain-containing protein</fullName>
    </submittedName>
</protein>
<dbReference type="RefSeq" id="WP_153232864.1">
    <property type="nucleotide sequence ID" value="NZ_WINI01000001.1"/>
</dbReference>
<dbReference type="InterPro" id="IPR024402">
    <property type="entry name" value="DUF2726"/>
</dbReference>
<dbReference type="AlphaFoldDB" id="A0A843YPN6"/>
<proteinExistence type="predicted"/>
<evidence type="ECO:0000313" key="3">
    <source>
        <dbReference type="Proteomes" id="UP000451565"/>
    </source>
</evidence>
<accession>A0A843YPN6</accession>
<feature type="domain" description="DUF2726" evidence="1">
    <location>
        <begin position="43"/>
        <end position="152"/>
    </location>
</feature>
<dbReference type="OrthoDB" id="6882268at2"/>
<dbReference type="Pfam" id="PF10881">
    <property type="entry name" value="DUF2726"/>
    <property type="match status" value="1"/>
</dbReference>
<name>A0A843YPN6_9BURK</name>